<accession>A0AAV9E8E4</accession>
<keyword evidence="4" id="KW-1185">Reference proteome</keyword>
<dbReference type="PANTHER" id="PTHR14009">
    <property type="entry name" value="LEUCINE ZIPPER-EF-HAND CONTAINING TRANSMEMBRANE PROTEIN"/>
    <property type="match status" value="1"/>
</dbReference>
<dbReference type="PANTHER" id="PTHR14009:SF9">
    <property type="entry name" value="LETM1-LIKE PROTEIN"/>
    <property type="match status" value="1"/>
</dbReference>
<feature type="region of interest" description="Disordered" evidence="2">
    <location>
        <begin position="879"/>
        <end position="905"/>
    </location>
</feature>
<evidence type="ECO:0000313" key="4">
    <source>
        <dbReference type="Proteomes" id="UP001180020"/>
    </source>
</evidence>
<proteinExistence type="predicted"/>
<evidence type="ECO:0000256" key="1">
    <source>
        <dbReference type="SAM" id="Coils"/>
    </source>
</evidence>
<feature type="compositionally biased region" description="Acidic residues" evidence="2">
    <location>
        <begin position="879"/>
        <end position="888"/>
    </location>
</feature>
<organism evidence="3 4">
    <name type="scientific">Acorus calamus</name>
    <name type="common">Sweet flag</name>
    <dbReference type="NCBI Taxonomy" id="4465"/>
    <lineage>
        <taxon>Eukaryota</taxon>
        <taxon>Viridiplantae</taxon>
        <taxon>Streptophyta</taxon>
        <taxon>Embryophyta</taxon>
        <taxon>Tracheophyta</taxon>
        <taxon>Spermatophyta</taxon>
        <taxon>Magnoliopsida</taxon>
        <taxon>Liliopsida</taxon>
        <taxon>Acoraceae</taxon>
        <taxon>Acorus</taxon>
    </lineage>
</organism>
<evidence type="ECO:0000313" key="3">
    <source>
        <dbReference type="EMBL" id="KAK1309988.1"/>
    </source>
</evidence>
<reference evidence="3" key="2">
    <citation type="submission" date="2023-06" db="EMBL/GenBank/DDBJ databases">
        <authorList>
            <person name="Ma L."/>
            <person name="Liu K.-W."/>
            <person name="Li Z."/>
            <person name="Hsiao Y.-Y."/>
            <person name="Qi Y."/>
            <person name="Fu T."/>
            <person name="Tang G."/>
            <person name="Zhang D."/>
            <person name="Sun W.-H."/>
            <person name="Liu D.-K."/>
            <person name="Li Y."/>
            <person name="Chen G.-Z."/>
            <person name="Liu X.-D."/>
            <person name="Liao X.-Y."/>
            <person name="Jiang Y.-T."/>
            <person name="Yu X."/>
            <person name="Hao Y."/>
            <person name="Huang J."/>
            <person name="Zhao X.-W."/>
            <person name="Ke S."/>
            <person name="Chen Y.-Y."/>
            <person name="Wu W.-L."/>
            <person name="Hsu J.-L."/>
            <person name="Lin Y.-F."/>
            <person name="Huang M.-D."/>
            <person name="Li C.-Y."/>
            <person name="Huang L."/>
            <person name="Wang Z.-W."/>
            <person name="Zhao X."/>
            <person name="Zhong W.-Y."/>
            <person name="Peng D.-H."/>
            <person name="Ahmad S."/>
            <person name="Lan S."/>
            <person name="Zhang J.-S."/>
            <person name="Tsai W.-C."/>
            <person name="Van De Peer Y."/>
            <person name="Liu Z.-J."/>
        </authorList>
    </citation>
    <scope>NUCLEOTIDE SEQUENCE</scope>
    <source>
        <strain evidence="3">CP</strain>
        <tissue evidence="3">Leaves</tissue>
    </source>
</reference>
<evidence type="ECO:0000256" key="2">
    <source>
        <dbReference type="SAM" id="MobiDB-lite"/>
    </source>
</evidence>
<feature type="coiled-coil region" evidence="1">
    <location>
        <begin position="563"/>
        <end position="590"/>
    </location>
</feature>
<protein>
    <recommendedName>
        <fullName evidence="5">LETM1-like protein</fullName>
    </recommendedName>
</protein>
<dbReference type="EMBL" id="JAUJYO010000008">
    <property type="protein sequence ID" value="KAK1309988.1"/>
    <property type="molecule type" value="Genomic_DNA"/>
</dbReference>
<feature type="compositionally biased region" description="Basic and acidic residues" evidence="2">
    <location>
        <begin position="662"/>
        <end position="675"/>
    </location>
</feature>
<name>A0AAV9E8E4_ACOCL</name>
<evidence type="ECO:0008006" key="5">
    <source>
        <dbReference type="Google" id="ProtNLM"/>
    </source>
</evidence>
<dbReference type="AlphaFoldDB" id="A0AAV9E8E4"/>
<dbReference type="GO" id="GO:0030003">
    <property type="term" value="P:intracellular monoatomic cation homeostasis"/>
    <property type="evidence" value="ECO:0007669"/>
    <property type="project" value="TreeGrafter"/>
</dbReference>
<dbReference type="GO" id="GO:0005743">
    <property type="term" value="C:mitochondrial inner membrane"/>
    <property type="evidence" value="ECO:0007669"/>
    <property type="project" value="InterPro"/>
</dbReference>
<sequence length="905" mass="102217">MAVKLQQQNLTLASSLNSYPSHNAIVNHLFSKEVVHIRSIVRFRVNFMQRCCLRYSRSSKFYNDHPFIGKGRRILYLPLASTDDGVTVNGMPQVSSSSELEEMRTKLDQSLQGEDLNGALIQSLHDAARAIELAIREHGSSSRIYWFSSAWLGVDKNAWVKTLSYQAAVNCLLQAAVEISSRGDGRDRDSNIFVQRSLLKQSSPLESLIREELSAKQPGAYEWFWDQQHPMVVTNFINLLERDPHFNAATTLFSRGVSSSSEKTGDISLIMLALSCIAAIMKLGPAKVSCSSFFSIMPEVTGRLMDMLIDFVPISQAYHSLKEIGLRREFLLHFGPRAAACKPKTGQSAEELAFWVDIVQQKLQRAIDRERIWSRLTTCESIEVLEKDLAIFGFFIALGRRTQAFLSANGIDTIDDPIESIIRYFIGGSVLYYPQLSSISSYQLYVEVVCEELEWLPFYPGNPVKLKHHHESKGKQEWLPRGEVIFKVLDVCSYWMESFIKYSAWLENRSNIKAARFLSRGHIKLKECVQELGISETELKEDSEQNSSSTTGFRNLPLPETELESFDQALESVEEALKRLEDLLQELHLSNAGSGKEHLKAACSDLERIRKLKKEAEFLEASFRAKAASLQQEEDGRSESSTSKLRRYSDKKGGRGSGPKKNVRERGRRLADRKSTKGHGLWNFLEDEADENFVTSATISNEDTESNEIRRFEILRRELIELEKRVQRSADGTQVEEEANLINEKVKHAAEAGSHKLVQVQKEDIISKSIVKLRETSTDVWQGTQLLAIDVAAATMLLKRALTGDELAEKEKKALRRTLTDLASVLPIGFLMLLPVTAVGHAAMLAAIQRYVPALIPSTYAPERLDLLRQLEKMKELDTDDMSYDEIPESNGLSRTNPENIRPSK</sequence>
<dbReference type="InterPro" id="IPR044202">
    <property type="entry name" value="LETM1/MDM38-like"/>
</dbReference>
<feature type="region of interest" description="Disordered" evidence="2">
    <location>
        <begin position="629"/>
        <end position="675"/>
    </location>
</feature>
<reference evidence="3" key="1">
    <citation type="journal article" date="2023" name="Nat. Commun.">
        <title>Diploid and tetraploid genomes of Acorus and the evolution of monocots.</title>
        <authorList>
            <person name="Ma L."/>
            <person name="Liu K.W."/>
            <person name="Li Z."/>
            <person name="Hsiao Y.Y."/>
            <person name="Qi Y."/>
            <person name="Fu T."/>
            <person name="Tang G.D."/>
            <person name="Zhang D."/>
            <person name="Sun W.H."/>
            <person name="Liu D.K."/>
            <person name="Li Y."/>
            <person name="Chen G.Z."/>
            <person name="Liu X.D."/>
            <person name="Liao X.Y."/>
            <person name="Jiang Y.T."/>
            <person name="Yu X."/>
            <person name="Hao Y."/>
            <person name="Huang J."/>
            <person name="Zhao X.W."/>
            <person name="Ke S."/>
            <person name="Chen Y.Y."/>
            <person name="Wu W.L."/>
            <person name="Hsu J.L."/>
            <person name="Lin Y.F."/>
            <person name="Huang M.D."/>
            <person name="Li C.Y."/>
            <person name="Huang L."/>
            <person name="Wang Z.W."/>
            <person name="Zhao X."/>
            <person name="Zhong W.Y."/>
            <person name="Peng D.H."/>
            <person name="Ahmad S."/>
            <person name="Lan S."/>
            <person name="Zhang J.S."/>
            <person name="Tsai W.C."/>
            <person name="Van de Peer Y."/>
            <person name="Liu Z.J."/>
        </authorList>
    </citation>
    <scope>NUCLEOTIDE SEQUENCE</scope>
    <source>
        <strain evidence="3">CP</strain>
    </source>
</reference>
<keyword evidence="1" id="KW-0175">Coiled coil</keyword>
<dbReference type="Proteomes" id="UP001180020">
    <property type="component" value="Unassembled WGS sequence"/>
</dbReference>
<comment type="caution">
    <text evidence="3">The sequence shown here is derived from an EMBL/GenBank/DDBJ whole genome shotgun (WGS) entry which is preliminary data.</text>
</comment>
<gene>
    <name evidence="3" type="ORF">QJS10_CPA08g01413</name>
</gene>